<organism evidence="9 10">
    <name type="scientific">Riccia fluitans</name>
    <dbReference type="NCBI Taxonomy" id="41844"/>
    <lineage>
        <taxon>Eukaryota</taxon>
        <taxon>Viridiplantae</taxon>
        <taxon>Streptophyta</taxon>
        <taxon>Embryophyta</taxon>
        <taxon>Marchantiophyta</taxon>
        <taxon>Marchantiopsida</taxon>
        <taxon>Marchantiidae</taxon>
        <taxon>Marchantiales</taxon>
        <taxon>Ricciaceae</taxon>
        <taxon>Riccia</taxon>
    </lineage>
</organism>
<evidence type="ECO:0000256" key="3">
    <source>
        <dbReference type="ARBA" id="ARBA00022525"/>
    </source>
</evidence>
<dbReference type="GO" id="GO:0016020">
    <property type="term" value="C:membrane"/>
    <property type="evidence" value="ECO:0007669"/>
    <property type="project" value="UniProtKB-SubCell"/>
</dbReference>
<dbReference type="SMART" id="SM00837">
    <property type="entry name" value="DPBB_1"/>
    <property type="match status" value="1"/>
</dbReference>
<keyword evidence="10" id="KW-1185">Reference proteome</keyword>
<reference evidence="9 10" key="1">
    <citation type="submission" date="2024-09" db="EMBL/GenBank/DDBJ databases">
        <title>Chromosome-scale assembly of Riccia fluitans.</title>
        <authorList>
            <person name="Paukszto L."/>
            <person name="Sawicki J."/>
            <person name="Karawczyk K."/>
            <person name="Piernik-Szablinska J."/>
            <person name="Szczecinska M."/>
            <person name="Mazdziarz M."/>
        </authorList>
    </citation>
    <scope>NUCLEOTIDE SEQUENCE [LARGE SCALE GENOMIC DNA]</scope>
    <source>
        <strain evidence="9">Rf_01</strain>
        <tissue evidence="9">Aerial parts of the thallus</tissue>
    </source>
</reference>
<evidence type="ECO:0000313" key="9">
    <source>
        <dbReference type="EMBL" id="KAL2653228.1"/>
    </source>
</evidence>
<dbReference type="PROSITE" id="PS50842">
    <property type="entry name" value="EXPANSIN_EG45"/>
    <property type="match status" value="1"/>
</dbReference>
<comment type="similarity">
    <text evidence="1 6">Belongs to the expansin family. Expansin A subfamily.</text>
</comment>
<keyword evidence="6" id="KW-0961">Cell wall biogenesis/degradation</keyword>
<keyword evidence="3 6" id="KW-0964">Secreted</keyword>
<evidence type="ECO:0000256" key="2">
    <source>
        <dbReference type="ARBA" id="ARBA00022512"/>
    </source>
</evidence>
<dbReference type="InterPro" id="IPR007118">
    <property type="entry name" value="Expan_Lol_pI"/>
</dbReference>
<dbReference type="Pfam" id="PF03330">
    <property type="entry name" value="DPBB_1"/>
    <property type="match status" value="1"/>
</dbReference>
<evidence type="ECO:0000313" key="10">
    <source>
        <dbReference type="Proteomes" id="UP001605036"/>
    </source>
</evidence>
<dbReference type="Proteomes" id="UP001605036">
    <property type="component" value="Unassembled WGS sequence"/>
</dbReference>
<dbReference type="Gene3D" id="2.40.40.10">
    <property type="entry name" value="RlpA-like domain"/>
    <property type="match status" value="1"/>
</dbReference>
<accession>A0ABD1ZP40</accession>
<dbReference type="SUPFAM" id="SSF49590">
    <property type="entry name" value="PHL pollen allergen"/>
    <property type="match status" value="1"/>
</dbReference>
<gene>
    <name evidence="9" type="ORF">R1flu_021356</name>
</gene>
<evidence type="ECO:0000256" key="4">
    <source>
        <dbReference type="ARBA" id="ARBA00022729"/>
    </source>
</evidence>
<dbReference type="EMBL" id="JBHFFA010000001">
    <property type="protein sequence ID" value="KAL2653228.1"/>
    <property type="molecule type" value="Genomic_DNA"/>
</dbReference>
<evidence type="ECO:0000259" key="7">
    <source>
        <dbReference type="PROSITE" id="PS50842"/>
    </source>
</evidence>
<keyword evidence="4" id="KW-0732">Signal</keyword>
<keyword evidence="2 6" id="KW-0134">Cell wall</keyword>
<dbReference type="SUPFAM" id="SSF50685">
    <property type="entry name" value="Barwin-like endoglucanases"/>
    <property type="match status" value="1"/>
</dbReference>
<dbReference type="GO" id="GO:0071555">
    <property type="term" value="P:cell wall organization"/>
    <property type="evidence" value="ECO:0007669"/>
    <property type="project" value="UniProtKB-KW"/>
</dbReference>
<evidence type="ECO:0000256" key="1">
    <source>
        <dbReference type="ARBA" id="ARBA00005392"/>
    </source>
</evidence>
<dbReference type="PROSITE" id="PS50843">
    <property type="entry name" value="EXPANSIN_CBD"/>
    <property type="match status" value="1"/>
</dbReference>
<comment type="function">
    <text evidence="6">Causes loosening and extension of plant cell walls by disrupting non-covalent bonding between cellulose microfibrils and matrix glucans. No enzymatic activity has been found.</text>
</comment>
<name>A0ABD1ZP40_9MARC</name>
<sequence length="327" mass="34997">MERAWKKAHIVNNRKLKTGLARIPSIMPKGEIQREELQLLDSPAGLLKRIPQSVSSSSQGTNSFSCSQRFFSPGYFLAPTALRKMAASTMIIQVLSVAFALLLSFHGVDGWSAAHATYYGGSDAQGTNNGACGYANVFSLGYGTMTTALSAPLFNGGKTCGACYQIQCSGDPACHSNVITVTATNLCPQGSYGGWCDSPKVHFDLSQPAFNQIANLVAGHVSLQYQKVNCARSGGIRFYVQGHTYFIQVLVYNVAGAGDVRAVSIKGSKTGWISMTNGWGQNWQTGTVLDGQALSFMVTTSDGRSVTSNNVAGSNWRYGQTFEGSQF</sequence>
<comment type="subcellular location">
    <subcellularLocation>
        <location evidence="6">Secreted</location>
        <location evidence="6">Cell wall</location>
    </subcellularLocation>
    <subcellularLocation>
        <location evidence="6">Membrane</location>
        <topology evidence="6">Peripheral membrane protein</topology>
    </subcellularLocation>
</comment>
<comment type="caution">
    <text evidence="9">The sequence shown here is derived from an EMBL/GenBank/DDBJ whole genome shotgun (WGS) entry which is preliminary data.</text>
</comment>
<dbReference type="InterPro" id="IPR007112">
    <property type="entry name" value="Expansin/allergen_DPBB_dom"/>
</dbReference>
<feature type="domain" description="Expansin-like EG45" evidence="7">
    <location>
        <begin position="129"/>
        <end position="235"/>
    </location>
</feature>
<dbReference type="PRINTS" id="PR01226">
    <property type="entry name" value="EXPANSIN"/>
</dbReference>
<dbReference type="InterPro" id="IPR009009">
    <property type="entry name" value="RlpA-like_DPBB"/>
</dbReference>
<dbReference type="Pfam" id="PF01357">
    <property type="entry name" value="Expansin_C"/>
    <property type="match status" value="1"/>
</dbReference>
<dbReference type="AlphaFoldDB" id="A0ABD1ZP40"/>
<dbReference type="Gene3D" id="2.60.40.760">
    <property type="entry name" value="Expansin, cellulose-binding-like domain"/>
    <property type="match status" value="1"/>
</dbReference>
<evidence type="ECO:0000259" key="8">
    <source>
        <dbReference type="PROSITE" id="PS50843"/>
    </source>
</evidence>
<proteinExistence type="inferred from homology"/>
<dbReference type="InterPro" id="IPR002963">
    <property type="entry name" value="Expansin"/>
</dbReference>
<feature type="domain" description="Expansin-like CBD" evidence="8">
    <location>
        <begin position="245"/>
        <end position="324"/>
    </location>
</feature>
<dbReference type="CDD" id="cd22274">
    <property type="entry name" value="DPBB_EXPA_N"/>
    <property type="match status" value="1"/>
</dbReference>
<dbReference type="PRINTS" id="PR01225">
    <property type="entry name" value="EXPANSNFAMLY"/>
</dbReference>
<dbReference type="InterPro" id="IPR036749">
    <property type="entry name" value="Expansin_CBD_sf"/>
</dbReference>
<dbReference type="InterPro" id="IPR007117">
    <property type="entry name" value="Expansin_CBD"/>
</dbReference>
<dbReference type="InterPro" id="IPR036908">
    <property type="entry name" value="RlpA-like_sf"/>
</dbReference>
<protein>
    <recommendedName>
        <fullName evidence="6">Expansin</fullName>
    </recommendedName>
</protein>
<keyword evidence="5" id="KW-0472">Membrane</keyword>
<evidence type="ECO:0000256" key="6">
    <source>
        <dbReference type="RuleBase" id="RU365023"/>
    </source>
</evidence>
<dbReference type="PANTHER" id="PTHR31867">
    <property type="entry name" value="EXPANSIN-A15"/>
    <property type="match status" value="1"/>
</dbReference>
<evidence type="ECO:0000256" key="5">
    <source>
        <dbReference type="ARBA" id="ARBA00023136"/>
    </source>
</evidence>